<dbReference type="GO" id="GO:0034707">
    <property type="term" value="C:chloride channel complex"/>
    <property type="evidence" value="ECO:0007669"/>
    <property type="project" value="UniProtKB-KW"/>
</dbReference>
<keyword evidence="6 11" id="KW-0472">Membrane</keyword>
<dbReference type="InterPro" id="IPR001807">
    <property type="entry name" value="ClC"/>
</dbReference>
<reference evidence="13" key="1">
    <citation type="submission" date="2018-05" db="EMBL/GenBank/DDBJ databases">
        <title>Azospirillum thermophila sp. nov., a novel isolated from hot spring.</title>
        <authorList>
            <person name="Zhao Z."/>
        </authorList>
    </citation>
    <scope>NUCLEOTIDE SEQUENCE [LARGE SCALE GENOMIC DNA]</scope>
    <source>
        <strain evidence="13">CFH 70021</strain>
        <plasmid evidence="13">unnamed3</plasmid>
    </source>
</reference>
<dbReference type="Gene3D" id="1.10.3080.10">
    <property type="entry name" value="Clc chloride channel"/>
    <property type="match status" value="1"/>
</dbReference>
<feature type="transmembrane region" description="Helical" evidence="11">
    <location>
        <begin position="92"/>
        <end position="109"/>
    </location>
</feature>
<feature type="transmembrane region" description="Helical" evidence="11">
    <location>
        <begin position="418"/>
        <end position="439"/>
    </location>
</feature>
<dbReference type="GO" id="GO:0005254">
    <property type="term" value="F:chloride channel activity"/>
    <property type="evidence" value="ECO:0007669"/>
    <property type="project" value="UniProtKB-KW"/>
</dbReference>
<evidence type="ECO:0000313" key="12">
    <source>
        <dbReference type="EMBL" id="AWK90043.1"/>
    </source>
</evidence>
<keyword evidence="7" id="KW-0869">Chloride channel</keyword>
<dbReference type="PANTHER" id="PTHR43427:SF6">
    <property type="entry name" value="CHLORIDE CHANNEL PROTEIN CLC-E"/>
    <property type="match status" value="1"/>
</dbReference>
<dbReference type="InterPro" id="IPR046342">
    <property type="entry name" value="CBS_dom_sf"/>
</dbReference>
<evidence type="ECO:0000256" key="5">
    <source>
        <dbReference type="ARBA" id="ARBA00023065"/>
    </source>
</evidence>
<dbReference type="KEGG" id="azz:DEW08_29060"/>
<proteinExistence type="predicted"/>
<keyword evidence="4 11" id="KW-1133">Transmembrane helix</keyword>
<dbReference type="Proteomes" id="UP000245629">
    <property type="component" value="Plasmid unnamed3"/>
</dbReference>
<dbReference type="OrthoDB" id="9814803at2"/>
<evidence type="ECO:0000256" key="9">
    <source>
        <dbReference type="ARBA" id="ARBA00023303"/>
    </source>
</evidence>
<evidence type="ECO:0000256" key="11">
    <source>
        <dbReference type="SAM" id="Phobius"/>
    </source>
</evidence>
<evidence type="ECO:0000256" key="3">
    <source>
        <dbReference type="ARBA" id="ARBA00022692"/>
    </source>
</evidence>
<dbReference type="CDD" id="cd00400">
    <property type="entry name" value="Voltage_gated_ClC"/>
    <property type="match status" value="1"/>
</dbReference>
<keyword evidence="3 11" id="KW-0812">Transmembrane</keyword>
<protein>
    <submittedName>
        <fullName evidence="12">Chloride channel protein</fullName>
    </submittedName>
</protein>
<feature type="transmembrane region" description="Helical" evidence="11">
    <location>
        <begin position="220"/>
        <end position="238"/>
    </location>
</feature>
<keyword evidence="8" id="KW-0868">Chloride</keyword>
<feature type="transmembrane region" description="Helical" evidence="11">
    <location>
        <begin position="353"/>
        <end position="374"/>
    </location>
</feature>
<keyword evidence="9" id="KW-0407">Ion channel</keyword>
<keyword evidence="5" id="KW-0406">Ion transport</keyword>
<dbReference type="Pfam" id="PF00654">
    <property type="entry name" value="Voltage_CLC"/>
    <property type="match status" value="1"/>
</dbReference>
<evidence type="ECO:0000256" key="2">
    <source>
        <dbReference type="ARBA" id="ARBA00022448"/>
    </source>
</evidence>
<evidence type="ECO:0000256" key="8">
    <source>
        <dbReference type="ARBA" id="ARBA00023214"/>
    </source>
</evidence>
<accession>A0A2S2CZV3</accession>
<keyword evidence="13" id="KW-1185">Reference proteome</keyword>
<keyword evidence="2" id="KW-0813">Transport</keyword>
<dbReference type="InterPro" id="IPR050368">
    <property type="entry name" value="ClC-type_chloride_channel"/>
</dbReference>
<dbReference type="EMBL" id="CP029358">
    <property type="protein sequence ID" value="AWK90043.1"/>
    <property type="molecule type" value="Genomic_DNA"/>
</dbReference>
<evidence type="ECO:0000256" key="7">
    <source>
        <dbReference type="ARBA" id="ARBA00023173"/>
    </source>
</evidence>
<evidence type="ECO:0000256" key="4">
    <source>
        <dbReference type="ARBA" id="ARBA00022989"/>
    </source>
</evidence>
<name>A0A2S2CZV3_9PROT</name>
<dbReference type="SUPFAM" id="SSF81340">
    <property type="entry name" value="Clc chloride channel"/>
    <property type="match status" value="1"/>
</dbReference>
<dbReference type="InterPro" id="IPR014743">
    <property type="entry name" value="Cl-channel_core"/>
</dbReference>
<geneLocation type="plasmid" evidence="12 13">
    <name>unnamed3</name>
</geneLocation>
<feature type="transmembrane region" description="Helical" evidence="11">
    <location>
        <begin position="293"/>
        <end position="313"/>
    </location>
</feature>
<feature type="region of interest" description="Disordered" evidence="10">
    <location>
        <begin position="1"/>
        <end position="24"/>
    </location>
</feature>
<feature type="transmembrane region" description="Helical" evidence="11">
    <location>
        <begin position="40"/>
        <end position="61"/>
    </location>
</feature>
<evidence type="ECO:0000256" key="6">
    <source>
        <dbReference type="ARBA" id="ARBA00023136"/>
    </source>
</evidence>
<evidence type="ECO:0000256" key="1">
    <source>
        <dbReference type="ARBA" id="ARBA00004141"/>
    </source>
</evidence>
<dbReference type="SUPFAM" id="SSF54631">
    <property type="entry name" value="CBS-domain pair"/>
    <property type="match status" value="1"/>
</dbReference>
<keyword evidence="12" id="KW-0614">Plasmid</keyword>
<feature type="transmembrane region" description="Helical" evidence="11">
    <location>
        <begin position="386"/>
        <end position="412"/>
    </location>
</feature>
<dbReference type="PRINTS" id="PR00762">
    <property type="entry name" value="CLCHANNEL"/>
</dbReference>
<dbReference type="AlphaFoldDB" id="A0A2S2CZV3"/>
<dbReference type="Gene3D" id="3.10.580.10">
    <property type="entry name" value="CBS-domain"/>
    <property type="match status" value="1"/>
</dbReference>
<gene>
    <name evidence="12" type="ORF">DEW08_29060</name>
</gene>
<organism evidence="12 13">
    <name type="scientific">Azospirillum thermophilum</name>
    <dbReference type="NCBI Taxonomy" id="2202148"/>
    <lineage>
        <taxon>Bacteria</taxon>
        <taxon>Pseudomonadati</taxon>
        <taxon>Pseudomonadota</taxon>
        <taxon>Alphaproteobacteria</taxon>
        <taxon>Rhodospirillales</taxon>
        <taxon>Azospirillaceae</taxon>
        <taxon>Azospirillum</taxon>
    </lineage>
</organism>
<dbReference type="PANTHER" id="PTHR43427">
    <property type="entry name" value="CHLORIDE CHANNEL PROTEIN CLC-E"/>
    <property type="match status" value="1"/>
</dbReference>
<feature type="transmembrane region" description="Helical" evidence="11">
    <location>
        <begin position="250"/>
        <end position="273"/>
    </location>
</feature>
<comment type="subcellular location">
    <subcellularLocation>
        <location evidence="1">Membrane</location>
        <topology evidence="1">Multi-pass membrane protein</topology>
    </subcellularLocation>
</comment>
<evidence type="ECO:0000256" key="10">
    <source>
        <dbReference type="SAM" id="MobiDB-lite"/>
    </source>
</evidence>
<feature type="transmembrane region" description="Helical" evidence="11">
    <location>
        <begin position="325"/>
        <end position="347"/>
    </location>
</feature>
<sequence length="610" mass="62513">MPDDATPMSGAAASGRVLPDCPEPAATTTTALRRSVRDSALAIVLLSAAIGGVIGLAVALLHEGVLLVQQIAFGVPEGRRLGSVTIDPMRTLLVPVLGGLLVGVVAMLLRRWHNRDIVDAVEANALYGGKMSMIDSLRLTLTTALSNGCGASVGMEAAYTQAGAGLASTIGQRLHLRRSDLRTLVGCGAAAAIAAAYHTPLAGAFYAFELVLGGYTLANLAPVGAAAVAAVALSGLLSDMETPLAIGRPVAVAGWDYVLCGAVGFLAGWLSILAMQAVTLAERAFRLLAVPRWLGPAVGGLGVGGLALAVPAVQGSGPGAVPPELAGGAALLAITLGAKILASALSLGSGFRGGLFSASLFLGGLFGGLLGALLDGVLPGLGIDRGLLLLVGMGAVAAGVVGAPVTMVLLVLETTQDLWAASGVLIGVVVSTIVVREAFGYSFATWRFHLRGVPIRGAYDIGWLAELTALRLMRSDAKTVLQSQSVEALRRLYPLGSAKLVFAVDDQGRYAGLIDMAVVHDPTLDDEAAETTAADLARHAGHALLPGDDARTVLQRFCEAEVEALPVLAAPGDRRIVGYVTESFALRRYSQALEKQRSADLGEQGLWGRG</sequence>
<evidence type="ECO:0000313" key="13">
    <source>
        <dbReference type="Proteomes" id="UP000245629"/>
    </source>
</evidence>